<dbReference type="Proteomes" id="UP001148737">
    <property type="component" value="Unassembled WGS sequence"/>
</dbReference>
<proteinExistence type="predicted"/>
<gene>
    <name evidence="1" type="ORF">NLG97_g6617</name>
</gene>
<evidence type="ECO:0000313" key="1">
    <source>
        <dbReference type="EMBL" id="KAJ3486426.1"/>
    </source>
</evidence>
<reference evidence="1" key="1">
    <citation type="submission" date="2022-07" db="EMBL/GenBank/DDBJ databases">
        <title>Genome Sequence of Lecanicillium saksenae.</title>
        <authorList>
            <person name="Buettner E."/>
        </authorList>
    </citation>
    <scope>NUCLEOTIDE SEQUENCE</scope>
    <source>
        <strain evidence="1">VT-O1</strain>
    </source>
</reference>
<name>A0ACC1QS86_9HYPO</name>
<protein>
    <submittedName>
        <fullName evidence="1">Uncharacterized protein</fullName>
    </submittedName>
</protein>
<comment type="caution">
    <text evidence="1">The sequence shown here is derived from an EMBL/GenBank/DDBJ whole genome shotgun (WGS) entry which is preliminary data.</text>
</comment>
<evidence type="ECO:0000313" key="2">
    <source>
        <dbReference type="Proteomes" id="UP001148737"/>
    </source>
</evidence>
<dbReference type="EMBL" id="JANAKD010000901">
    <property type="protein sequence ID" value="KAJ3486426.1"/>
    <property type="molecule type" value="Genomic_DNA"/>
</dbReference>
<keyword evidence="2" id="KW-1185">Reference proteome</keyword>
<organism evidence="1 2">
    <name type="scientific">Lecanicillium saksenae</name>
    <dbReference type="NCBI Taxonomy" id="468837"/>
    <lineage>
        <taxon>Eukaryota</taxon>
        <taxon>Fungi</taxon>
        <taxon>Dikarya</taxon>
        <taxon>Ascomycota</taxon>
        <taxon>Pezizomycotina</taxon>
        <taxon>Sordariomycetes</taxon>
        <taxon>Hypocreomycetidae</taxon>
        <taxon>Hypocreales</taxon>
        <taxon>Cordycipitaceae</taxon>
        <taxon>Lecanicillium</taxon>
    </lineage>
</organism>
<accession>A0ACC1QS86</accession>
<sequence>MFQIIKAAIVLAAAVSALPTEGHNTPSETCSSNNVSHCCYDEARETEAHGLIPIIGNLGHCYPVQVPVIAGAVQGGDACKGGQVACCGPQNGVVNAGCAVPVDL</sequence>